<reference evidence="1 2" key="1">
    <citation type="submission" date="2018-03" db="EMBL/GenBank/DDBJ databases">
        <title>Genomic Encyclopedia of Archaeal and Bacterial Type Strains, Phase II (KMG-II): from individual species to whole genera.</title>
        <authorList>
            <person name="Goeker M."/>
        </authorList>
    </citation>
    <scope>NUCLEOTIDE SEQUENCE [LARGE SCALE GENOMIC DNA]</scope>
    <source>
        <strain evidence="1 2">DSM 28057</strain>
    </source>
</reference>
<proteinExistence type="predicted"/>
<organism evidence="1 2">
    <name type="scientific">Cecembia rubra</name>
    <dbReference type="NCBI Taxonomy" id="1485585"/>
    <lineage>
        <taxon>Bacteria</taxon>
        <taxon>Pseudomonadati</taxon>
        <taxon>Bacteroidota</taxon>
        <taxon>Cytophagia</taxon>
        <taxon>Cytophagales</taxon>
        <taxon>Cyclobacteriaceae</taxon>
        <taxon>Cecembia</taxon>
    </lineage>
</organism>
<name>A0A2P8DZN8_9BACT</name>
<protein>
    <submittedName>
        <fullName evidence="1">Uncharacterized protein</fullName>
    </submittedName>
</protein>
<comment type="caution">
    <text evidence="1">The sequence shown here is derived from an EMBL/GenBank/DDBJ whole genome shotgun (WGS) entry which is preliminary data.</text>
</comment>
<keyword evidence="2" id="KW-1185">Reference proteome</keyword>
<dbReference type="RefSeq" id="WP_106568226.1">
    <property type="nucleotide sequence ID" value="NZ_JAUVYL010000020.1"/>
</dbReference>
<dbReference type="Proteomes" id="UP000240708">
    <property type="component" value="Unassembled WGS sequence"/>
</dbReference>
<gene>
    <name evidence="1" type="ORF">CLV48_109144</name>
</gene>
<evidence type="ECO:0000313" key="2">
    <source>
        <dbReference type="Proteomes" id="UP000240708"/>
    </source>
</evidence>
<evidence type="ECO:0000313" key="1">
    <source>
        <dbReference type="EMBL" id="PSL02674.1"/>
    </source>
</evidence>
<sequence>MKKHYLILCILAFFTNCTDPEDEEHNLPTGQFEVTTLGLSVDCRLNVLRFEEKDIARLESLVGNQYVMDQSLREGFNLDRNKFGEPNMKLRIRIRKKLDSEAIACTTLGIRLPAVFVIHAERID</sequence>
<dbReference type="OrthoDB" id="981860at2"/>
<dbReference type="AlphaFoldDB" id="A0A2P8DZN8"/>
<accession>A0A2P8DZN8</accession>
<dbReference type="EMBL" id="PYGF01000009">
    <property type="protein sequence ID" value="PSL02674.1"/>
    <property type="molecule type" value="Genomic_DNA"/>
</dbReference>